<dbReference type="GO" id="GO:0008289">
    <property type="term" value="F:lipid binding"/>
    <property type="evidence" value="ECO:0007669"/>
    <property type="project" value="UniProtKB-UniRule"/>
</dbReference>
<gene>
    <name evidence="10" type="ORF">OGAPHI_006631</name>
</gene>
<dbReference type="OrthoDB" id="619536at2759"/>
<dbReference type="Pfam" id="PF10450">
    <property type="entry name" value="POC1"/>
    <property type="match status" value="1"/>
</dbReference>
<evidence type="ECO:0000256" key="4">
    <source>
        <dbReference type="ARBA" id="ARBA00022688"/>
    </source>
</evidence>
<reference evidence="10" key="2">
    <citation type="submission" date="2021-01" db="EMBL/GenBank/DDBJ databases">
        <authorList>
            <person name="Schikora-Tamarit M.A."/>
        </authorList>
    </citation>
    <scope>NUCLEOTIDE SEQUENCE</scope>
    <source>
        <strain evidence="10">CBS6075</strain>
    </source>
</reference>
<evidence type="ECO:0000313" key="11">
    <source>
        <dbReference type="Proteomes" id="UP000769157"/>
    </source>
</evidence>
<organism evidence="10 11">
    <name type="scientific">Ogataea philodendri</name>
    <dbReference type="NCBI Taxonomy" id="1378263"/>
    <lineage>
        <taxon>Eukaryota</taxon>
        <taxon>Fungi</taxon>
        <taxon>Dikarya</taxon>
        <taxon>Ascomycota</taxon>
        <taxon>Saccharomycotina</taxon>
        <taxon>Pichiomycetes</taxon>
        <taxon>Pichiales</taxon>
        <taxon>Pichiaceae</taxon>
        <taxon>Ogataea</taxon>
    </lineage>
</organism>
<dbReference type="Pfam" id="PF08511">
    <property type="entry name" value="COQ9"/>
    <property type="match status" value="1"/>
</dbReference>
<name>A0A9P8NXG8_9ASCO</name>
<evidence type="ECO:0000256" key="2">
    <source>
        <dbReference type="ARBA" id="ARBA00004749"/>
    </source>
</evidence>
<dbReference type="GO" id="GO:0005743">
    <property type="term" value="C:mitochondrial inner membrane"/>
    <property type="evidence" value="ECO:0007669"/>
    <property type="project" value="TreeGrafter"/>
</dbReference>
<dbReference type="Proteomes" id="UP000769157">
    <property type="component" value="Unassembled WGS sequence"/>
</dbReference>
<dbReference type="InterPro" id="IPR038605">
    <property type="entry name" value="Pba1_sf"/>
</dbReference>
<feature type="domain" description="COQ9 C-terminal" evidence="9">
    <location>
        <begin position="156"/>
        <end position="225"/>
    </location>
</feature>
<evidence type="ECO:0000256" key="7">
    <source>
        <dbReference type="ARBA" id="ARBA00023128"/>
    </source>
</evidence>
<proteinExistence type="inferred from homology"/>
<evidence type="ECO:0000256" key="3">
    <source>
        <dbReference type="ARBA" id="ARBA00010766"/>
    </source>
</evidence>
<keyword evidence="11" id="KW-1185">Reference proteome</keyword>
<comment type="similarity">
    <text evidence="3 8">Belongs to the COQ9 family.</text>
</comment>
<reference evidence="10" key="1">
    <citation type="journal article" date="2021" name="Open Biol.">
        <title>Shared evolutionary footprints suggest mitochondrial oxidative damage underlies multiple complex I losses in fungi.</title>
        <authorList>
            <person name="Schikora-Tamarit M.A."/>
            <person name="Marcet-Houben M."/>
            <person name="Nosek J."/>
            <person name="Gabaldon T."/>
        </authorList>
    </citation>
    <scope>NUCLEOTIDE SEQUENCE</scope>
    <source>
        <strain evidence="10">CBS6075</strain>
    </source>
</reference>
<sequence>MLLRSLARGVYGSRAVRPMTAVRGFQSIYHAPVPILDESKLETKILAKAYDKYVPEHGFTQKSVDLAVSELQLKPDNLSGLFGIGLQVPDVVNELIMYHLKYTRAKLADYRNEADKLGTETEKVRFFLTKRLLDNKPIIKHYHTALGRMVLPLNVSTFLTELHNLSDDITYYSGDRSNDFAWYSKRFALSGAIVQSELFMLGDTSADFSPTIEFMNDKITHIDTLGYAYNSVEEWAIFNGISLPTPRHIVQDESLDPSYEKEPIIPTISVDHHVDTHSDYFIVVPEVLKPIYEGFLKTVESKVVSSISVKFPELEDEDEIDEYDEQEQLYKSSNAFLAKQDSKTIEIRQFVAAGNAINVLLVPIFKNKLVYNLFASALFTHFAVSKLLCLGTSELNGSTINKLVSDNYEKFSESSLVSQVPTMRPPNFVTGATGALISQANTRQVPVAALVVSAEGAFQLDMEKYDLDSLSDLSHVLDDYLSLKGKYIKTVQDLSKAKRATSGSNALYI</sequence>
<keyword evidence="6 8" id="KW-0446">Lipid-binding</keyword>
<evidence type="ECO:0000259" key="9">
    <source>
        <dbReference type="Pfam" id="PF08511"/>
    </source>
</evidence>
<dbReference type="NCBIfam" id="TIGR02396">
    <property type="entry name" value="diverge_rpsU"/>
    <property type="match status" value="1"/>
</dbReference>
<evidence type="ECO:0000256" key="6">
    <source>
        <dbReference type="ARBA" id="ARBA00023121"/>
    </source>
</evidence>
<dbReference type="InterPro" id="IPR018855">
    <property type="entry name" value="Psome_chaperone_1_fun"/>
</dbReference>
<evidence type="ECO:0000313" key="10">
    <source>
        <dbReference type="EMBL" id="KAH3661224.1"/>
    </source>
</evidence>
<dbReference type="RefSeq" id="XP_046058348.1">
    <property type="nucleotide sequence ID" value="XM_046207937.1"/>
</dbReference>
<evidence type="ECO:0000256" key="8">
    <source>
        <dbReference type="RuleBase" id="RU366063"/>
    </source>
</evidence>
<keyword evidence="7 8" id="KW-0496">Mitochondrion</keyword>
<dbReference type="AlphaFoldDB" id="A0A9P8NXG8"/>
<dbReference type="InterPro" id="IPR012762">
    <property type="entry name" value="Ubiq_biosynth_COQ9"/>
</dbReference>
<dbReference type="EMBL" id="JAEUBE010000487">
    <property type="protein sequence ID" value="KAH3661224.1"/>
    <property type="molecule type" value="Genomic_DNA"/>
</dbReference>
<comment type="caution">
    <text evidence="10">The sequence shown here is derived from an EMBL/GenBank/DDBJ whole genome shotgun (WGS) entry which is preliminary data.</text>
</comment>
<comment type="subcellular location">
    <subcellularLocation>
        <location evidence="1 8">Mitochondrion</location>
    </subcellularLocation>
</comment>
<evidence type="ECO:0000256" key="1">
    <source>
        <dbReference type="ARBA" id="ARBA00004173"/>
    </source>
</evidence>
<dbReference type="Gene3D" id="3.40.50.12120">
    <property type="entry name" value="POC1 chaperone"/>
    <property type="match status" value="1"/>
</dbReference>
<keyword evidence="5" id="KW-0809">Transit peptide</keyword>
<dbReference type="GeneID" id="70238595"/>
<comment type="pathway">
    <text evidence="2 8">Cofactor biosynthesis; ubiquinone biosynthesis.</text>
</comment>
<accession>A0A9P8NXG8</accession>
<protein>
    <recommendedName>
        <fullName evidence="8">Ubiquinone biosynthesis protein</fullName>
    </recommendedName>
</protein>
<comment type="function">
    <text evidence="8">Membrane-associated protein that warps the membrane surface to access and bind aromatic isoprenes with high specificity, including ubiquinone (CoQ) isoprene intermediates and presents them directly to Coq7, therefore facilitating the Coq7-mediated hydroxylase step. Participates in the biosynthesis of coenzyme Q, also named ubiquinone, an essential lipid-soluble electron transporter for aerobic cellular respiration.</text>
</comment>
<dbReference type="InterPro" id="IPR013718">
    <property type="entry name" value="COQ9_C"/>
</dbReference>
<dbReference type="PANTHER" id="PTHR21427:SF19">
    <property type="entry name" value="UBIQUINONE BIOSYNTHESIS PROTEIN COQ9, MITOCHONDRIAL"/>
    <property type="match status" value="1"/>
</dbReference>
<evidence type="ECO:0000256" key="5">
    <source>
        <dbReference type="ARBA" id="ARBA00022946"/>
    </source>
</evidence>
<dbReference type="GO" id="GO:0043248">
    <property type="term" value="P:proteasome assembly"/>
    <property type="evidence" value="ECO:0007669"/>
    <property type="project" value="InterPro"/>
</dbReference>
<dbReference type="GO" id="GO:0006744">
    <property type="term" value="P:ubiquinone biosynthetic process"/>
    <property type="evidence" value="ECO:0007669"/>
    <property type="project" value="UniProtKB-UniRule"/>
</dbReference>
<keyword evidence="4 8" id="KW-0831">Ubiquinone biosynthesis</keyword>
<dbReference type="PANTHER" id="PTHR21427">
    <property type="entry name" value="UBIQUINONE BIOSYNTHESIS PROTEIN COQ9, MITOCHONDRIAL"/>
    <property type="match status" value="1"/>
</dbReference>